<dbReference type="NCBIfam" id="NF037979">
    <property type="entry name" value="Na_transp"/>
    <property type="match status" value="1"/>
</dbReference>
<keyword evidence="5 6" id="KW-0472">Membrane</keyword>
<feature type="transmembrane region" description="Helical" evidence="6">
    <location>
        <begin position="469"/>
        <end position="493"/>
    </location>
</feature>
<reference evidence="7 8" key="1">
    <citation type="submission" date="2020-01" db="EMBL/GenBank/DDBJ databases">
        <title>Ponticoccus aerotolerans gen. nov., sp. nov., an anaerobic bacterium and proposal of Ponticoccusceae fam. nov., Ponticoccusles ord. nov. and Ponticoccuse classis nov. in the phylum Kiritimatiellaeota.</title>
        <authorList>
            <person name="Zhou L.Y."/>
            <person name="Du Z.J."/>
        </authorList>
    </citation>
    <scope>NUCLEOTIDE SEQUENCE [LARGE SCALE GENOMIC DNA]</scope>
    <source>
        <strain evidence="7 8">S-5007</strain>
    </source>
</reference>
<dbReference type="SUPFAM" id="SSF161070">
    <property type="entry name" value="SNF-like"/>
    <property type="match status" value="1"/>
</dbReference>
<gene>
    <name evidence="7" type="ORF">GT409_07285</name>
</gene>
<dbReference type="RefSeq" id="WP_160628424.1">
    <property type="nucleotide sequence ID" value="NZ_CP047593.1"/>
</dbReference>
<dbReference type="CDD" id="cd10334">
    <property type="entry name" value="SLC6sbd_u1"/>
    <property type="match status" value="1"/>
</dbReference>
<sequence length="513" mass="56376">MAEKRSLWGSKIGFLLAAIGSAVGLGNIWRFSYMAYENGGGAFLIPYLVALLCAGVPLMILEYSLGHREKASPPLAFARINPLWEPLGWWMPVVAFFGINLFYAAVIGWCINYFGLSLTLGWGTDTQSFFFGEFLQLSDSPFTLGGIRWPVLAATAGAWAICWTICYREVSRGIEKASMIFMPLLVILTLILVGWSLRLDGAREAIREFYLKADLSKIALNTAEGRKVWVAAFGQIFFTLSLGFGIMITYASYLPKKTDITGNALTTCILNCLYSIIAGFAVFGTIGFMANAKGVPFDEAITSGPGLAFVVYPEAINQLPILNQLFGALFFLVLIVAGISSMISLTEAFSCSICDKFVISRQKATTIICSLGLIGSIPFTTRAGLLILDIADHFINNYALIIGGILECILIGWLLKSQVMRRHVNNSGGIRLWPVWDICIRVITPAVLLIMLVGALLEDFTRAYGAYPIKALLLFGGGILFVTRLLSFILSHVPWRPEKLKTKHHPEDENLLT</sequence>
<dbReference type="InterPro" id="IPR000175">
    <property type="entry name" value="Na/ntran_symport"/>
</dbReference>
<evidence type="ECO:0000256" key="6">
    <source>
        <dbReference type="SAM" id="Phobius"/>
    </source>
</evidence>
<dbReference type="PANTHER" id="PTHR11616">
    <property type="entry name" value="SODIUM/CHLORIDE DEPENDENT TRANSPORTER"/>
    <property type="match status" value="1"/>
</dbReference>
<dbReference type="PROSITE" id="PS50267">
    <property type="entry name" value="NA_NEUROTRAN_SYMP_3"/>
    <property type="match status" value="1"/>
</dbReference>
<feature type="transmembrane region" description="Helical" evidence="6">
    <location>
        <begin position="325"/>
        <end position="345"/>
    </location>
</feature>
<keyword evidence="4 6" id="KW-1133">Transmembrane helix</keyword>
<accession>A0A6P1M601</accession>
<dbReference type="KEGG" id="taer:GT409_07285"/>
<dbReference type="Proteomes" id="UP000464954">
    <property type="component" value="Chromosome"/>
</dbReference>
<dbReference type="GO" id="GO:0005886">
    <property type="term" value="C:plasma membrane"/>
    <property type="evidence" value="ECO:0007669"/>
    <property type="project" value="TreeGrafter"/>
</dbReference>
<evidence type="ECO:0000256" key="4">
    <source>
        <dbReference type="ARBA" id="ARBA00022989"/>
    </source>
</evidence>
<comment type="subcellular location">
    <subcellularLocation>
        <location evidence="1">Membrane</location>
        <topology evidence="1">Multi-pass membrane protein</topology>
    </subcellularLocation>
</comment>
<dbReference type="InterPro" id="IPR037272">
    <property type="entry name" value="SNS_sf"/>
</dbReference>
<dbReference type="AlphaFoldDB" id="A0A6P1M601"/>
<feature type="transmembrane region" description="Helical" evidence="6">
    <location>
        <begin position="435"/>
        <end position="457"/>
    </location>
</feature>
<feature type="transmembrane region" description="Helical" evidence="6">
    <location>
        <begin position="147"/>
        <end position="167"/>
    </location>
</feature>
<organism evidence="7 8">
    <name type="scientific">Tichowtungia aerotolerans</name>
    <dbReference type="NCBI Taxonomy" id="2697043"/>
    <lineage>
        <taxon>Bacteria</taxon>
        <taxon>Pseudomonadati</taxon>
        <taxon>Kiritimatiellota</taxon>
        <taxon>Tichowtungiia</taxon>
        <taxon>Tichowtungiales</taxon>
        <taxon>Tichowtungiaceae</taxon>
        <taxon>Tichowtungia</taxon>
    </lineage>
</organism>
<feature type="transmembrane region" description="Helical" evidence="6">
    <location>
        <begin position="265"/>
        <end position="290"/>
    </location>
</feature>
<evidence type="ECO:0000313" key="7">
    <source>
        <dbReference type="EMBL" id="QHI69261.1"/>
    </source>
</evidence>
<proteinExistence type="predicted"/>
<feature type="transmembrane region" description="Helical" evidence="6">
    <location>
        <begin position="179"/>
        <end position="197"/>
    </location>
</feature>
<evidence type="ECO:0000256" key="1">
    <source>
        <dbReference type="ARBA" id="ARBA00004141"/>
    </source>
</evidence>
<evidence type="ECO:0000256" key="3">
    <source>
        <dbReference type="ARBA" id="ARBA00022692"/>
    </source>
</evidence>
<name>A0A6P1M601_9BACT</name>
<dbReference type="PANTHER" id="PTHR11616:SF240">
    <property type="entry name" value="BLOATED TUBULES, ISOFORM B-RELATED"/>
    <property type="match status" value="1"/>
</dbReference>
<feature type="transmembrane region" description="Helical" evidence="6">
    <location>
        <begin position="44"/>
        <end position="66"/>
    </location>
</feature>
<keyword evidence="3 6" id="KW-0812">Transmembrane</keyword>
<dbReference type="Pfam" id="PF00209">
    <property type="entry name" value="SNF"/>
    <property type="match status" value="2"/>
</dbReference>
<keyword evidence="8" id="KW-1185">Reference proteome</keyword>
<feature type="transmembrane region" description="Helical" evidence="6">
    <location>
        <begin position="366"/>
        <end position="388"/>
    </location>
</feature>
<protein>
    <submittedName>
        <fullName evidence="7">Sodium-dependent transporter</fullName>
    </submittedName>
</protein>
<dbReference type="PRINTS" id="PR00176">
    <property type="entry name" value="NANEUSMPORT"/>
</dbReference>
<dbReference type="GO" id="GO:0035725">
    <property type="term" value="P:sodium ion transmembrane transport"/>
    <property type="evidence" value="ECO:0007669"/>
    <property type="project" value="TreeGrafter"/>
</dbReference>
<feature type="transmembrane region" description="Helical" evidence="6">
    <location>
        <begin position="12"/>
        <end position="32"/>
    </location>
</feature>
<keyword evidence="2" id="KW-0813">Transport</keyword>
<feature type="transmembrane region" description="Helical" evidence="6">
    <location>
        <begin position="394"/>
        <end position="415"/>
    </location>
</feature>
<feature type="transmembrane region" description="Helical" evidence="6">
    <location>
        <begin position="228"/>
        <end position="253"/>
    </location>
</feature>
<dbReference type="EMBL" id="CP047593">
    <property type="protein sequence ID" value="QHI69261.1"/>
    <property type="molecule type" value="Genomic_DNA"/>
</dbReference>
<feature type="transmembrane region" description="Helical" evidence="6">
    <location>
        <begin position="87"/>
        <end position="114"/>
    </location>
</feature>
<evidence type="ECO:0000256" key="2">
    <source>
        <dbReference type="ARBA" id="ARBA00022448"/>
    </source>
</evidence>
<evidence type="ECO:0000256" key="5">
    <source>
        <dbReference type="ARBA" id="ARBA00023136"/>
    </source>
</evidence>
<evidence type="ECO:0000313" key="8">
    <source>
        <dbReference type="Proteomes" id="UP000464954"/>
    </source>
</evidence>